<dbReference type="Pfam" id="PF01494">
    <property type="entry name" value="FAD_binding_3"/>
    <property type="match status" value="2"/>
</dbReference>
<protein>
    <recommendedName>
        <fullName evidence="6">FAD-binding domain-containing protein</fullName>
    </recommendedName>
</protein>
<evidence type="ECO:0000256" key="5">
    <source>
        <dbReference type="ARBA" id="ARBA00023033"/>
    </source>
</evidence>
<dbReference type="PRINTS" id="PR00420">
    <property type="entry name" value="RNGMNOXGNASE"/>
</dbReference>
<dbReference type="InterPro" id="IPR050493">
    <property type="entry name" value="FAD-dep_Monooxygenase_BioMet"/>
</dbReference>
<name>A0A1E3B0P6_ASPCR</name>
<dbReference type="EMBL" id="JXNT01000024">
    <property type="protein sequence ID" value="ODM14520.1"/>
    <property type="molecule type" value="Genomic_DNA"/>
</dbReference>
<dbReference type="SUPFAM" id="SSF51905">
    <property type="entry name" value="FAD/NAD(P)-binding domain"/>
    <property type="match status" value="1"/>
</dbReference>
<dbReference type="GO" id="GO:0071949">
    <property type="term" value="F:FAD binding"/>
    <property type="evidence" value="ECO:0007669"/>
    <property type="project" value="InterPro"/>
</dbReference>
<dbReference type="Gene3D" id="3.50.50.60">
    <property type="entry name" value="FAD/NAD(P)-binding domain"/>
    <property type="match status" value="1"/>
</dbReference>
<evidence type="ECO:0000259" key="6">
    <source>
        <dbReference type="Pfam" id="PF01494"/>
    </source>
</evidence>
<accession>A0A1E3B0P6</accession>
<dbReference type="AlphaFoldDB" id="A0A1E3B0P6"/>
<proteinExistence type="inferred from homology"/>
<keyword evidence="2" id="KW-0285">Flavoprotein</keyword>
<dbReference type="GO" id="GO:0004497">
    <property type="term" value="F:monooxygenase activity"/>
    <property type="evidence" value="ECO:0007669"/>
    <property type="project" value="UniProtKB-KW"/>
</dbReference>
<dbReference type="PANTHER" id="PTHR13789:SF309">
    <property type="entry name" value="PUTATIVE (AFU_ORTHOLOGUE AFUA_6G14510)-RELATED"/>
    <property type="match status" value="1"/>
</dbReference>
<organism evidence="7 8">
    <name type="scientific">Aspergillus cristatus</name>
    <name type="common">Chinese Fuzhuan brick tea-fermentation fungus</name>
    <name type="synonym">Eurotium cristatum</name>
    <dbReference type="NCBI Taxonomy" id="573508"/>
    <lineage>
        <taxon>Eukaryota</taxon>
        <taxon>Fungi</taxon>
        <taxon>Dikarya</taxon>
        <taxon>Ascomycota</taxon>
        <taxon>Pezizomycotina</taxon>
        <taxon>Eurotiomycetes</taxon>
        <taxon>Eurotiomycetidae</taxon>
        <taxon>Eurotiales</taxon>
        <taxon>Aspergillaceae</taxon>
        <taxon>Aspergillus</taxon>
        <taxon>Aspergillus subgen. Aspergillus</taxon>
    </lineage>
</organism>
<dbReference type="InterPro" id="IPR002938">
    <property type="entry name" value="FAD-bd"/>
</dbReference>
<sequence length="418" mass="46534">MPRINKVIIIGAGPAGLAAALRLQDRNNISVTVYELREQPTHLGGAINIPANGVRLLDRLGVYEPLLEGGSITPQMVVHSINGNELGCLDHISRIKAKTGYGFMRIKRTVIIDALLSKVQACGIPVHFNKRLVAVDEDAGTGATMTFSDGSCDTADLVLGCDGIHSAVRKLHVDPELTPEYSGISSMSSIVPVPTDLEGMHATFTSQGSVAVVPCTDNLEEKELFWFLTRHIPEPDTADKRDGWNEHREKEVAGFKNTLQDIIREIGGSWGSFLHDVVSKAETVNFYPVYRLPHRGVWHTSRCVLIGDAAHAMQPHVGQGVSMALEDVFLLSRLLKKESAPLEDCLRQFETIRRPRIEEFASQAANNGNRSRQKGPWQMAMMEWGMWAWFLARRVSSLWSWGIREEDWLYDIDEVDID</sequence>
<feature type="domain" description="FAD-binding" evidence="6">
    <location>
        <begin position="6"/>
        <end position="220"/>
    </location>
</feature>
<evidence type="ECO:0000313" key="7">
    <source>
        <dbReference type="EMBL" id="ODM14520.1"/>
    </source>
</evidence>
<dbReference type="STRING" id="573508.A0A1E3B0P6"/>
<keyword evidence="5" id="KW-0503">Monooxygenase</keyword>
<evidence type="ECO:0000256" key="4">
    <source>
        <dbReference type="ARBA" id="ARBA00023002"/>
    </source>
</evidence>
<comment type="caution">
    <text evidence="7">The sequence shown here is derived from an EMBL/GenBank/DDBJ whole genome shotgun (WGS) entry which is preliminary data.</text>
</comment>
<evidence type="ECO:0000256" key="2">
    <source>
        <dbReference type="ARBA" id="ARBA00022630"/>
    </source>
</evidence>
<evidence type="ECO:0000313" key="8">
    <source>
        <dbReference type="Proteomes" id="UP000094569"/>
    </source>
</evidence>
<reference evidence="7 8" key="1">
    <citation type="journal article" date="2016" name="BMC Genomics">
        <title>Comparative genomic and transcriptomic analyses of the Fuzhuan brick tea-fermentation fungus Aspergillus cristatus.</title>
        <authorList>
            <person name="Ge Y."/>
            <person name="Wang Y."/>
            <person name="Liu Y."/>
            <person name="Tan Y."/>
            <person name="Ren X."/>
            <person name="Zhang X."/>
            <person name="Hyde K.D."/>
            <person name="Liu Y."/>
            <person name="Liu Z."/>
        </authorList>
    </citation>
    <scope>NUCLEOTIDE SEQUENCE [LARGE SCALE GENOMIC DNA]</scope>
    <source>
        <strain evidence="7 8">GZAAS20.1005</strain>
    </source>
</reference>
<gene>
    <name evidence="7" type="ORF">SI65_10006</name>
</gene>
<keyword evidence="3" id="KW-0274">FAD</keyword>
<feature type="domain" description="FAD-binding" evidence="6">
    <location>
        <begin position="298"/>
        <end position="360"/>
    </location>
</feature>
<evidence type="ECO:0000256" key="1">
    <source>
        <dbReference type="ARBA" id="ARBA00007992"/>
    </source>
</evidence>
<dbReference type="VEuPathDB" id="FungiDB:SI65_10006"/>
<dbReference type="InterPro" id="IPR036188">
    <property type="entry name" value="FAD/NAD-bd_sf"/>
</dbReference>
<keyword evidence="4" id="KW-0560">Oxidoreductase</keyword>
<comment type="similarity">
    <text evidence="1">Belongs to the paxM FAD-dependent monooxygenase family.</text>
</comment>
<dbReference type="OrthoDB" id="16820at2759"/>
<dbReference type="PANTHER" id="PTHR13789">
    <property type="entry name" value="MONOOXYGENASE"/>
    <property type="match status" value="1"/>
</dbReference>
<keyword evidence="8" id="KW-1185">Reference proteome</keyword>
<evidence type="ECO:0000256" key="3">
    <source>
        <dbReference type="ARBA" id="ARBA00022827"/>
    </source>
</evidence>
<dbReference type="Proteomes" id="UP000094569">
    <property type="component" value="Unassembled WGS sequence"/>
</dbReference>